<comment type="caution">
    <text evidence="1">The sequence shown here is derived from an EMBL/GenBank/DDBJ whole genome shotgun (WGS) entry which is preliminary data.</text>
</comment>
<name>A0A1F7ILL0_9BACT</name>
<organism evidence="1 2">
    <name type="scientific">Candidatus Roizmanbacteria bacterium RIFCSPLOWO2_01_FULL_37_16</name>
    <dbReference type="NCBI Taxonomy" id="1802058"/>
    <lineage>
        <taxon>Bacteria</taxon>
        <taxon>Candidatus Roizmaniibacteriota</taxon>
    </lineage>
</organism>
<evidence type="ECO:0000313" key="2">
    <source>
        <dbReference type="Proteomes" id="UP000178040"/>
    </source>
</evidence>
<reference evidence="1 2" key="1">
    <citation type="journal article" date="2016" name="Nat. Commun.">
        <title>Thousands of microbial genomes shed light on interconnected biogeochemical processes in an aquifer system.</title>
        <authorList>
            <person name="Anantharaman K."/>
            <person name="Brown C.T."/>
            <person name="Hug L.A."/>
            <person name="Sharon I."/>
            <person name="Castelle C.J."/>
            <person name="Probst A.J."/>
            <person name="Thomas B.C."/>
            <person name="Singh A."/>
            <person name="Wilkins M.J."/>
            <person name="Karaoz U."/>
            <person name="Brodie E.L."/>
            <person name="Williams K.H."/>
            <person name="Hubbard S.S."/>
            <person name="Banfield J.F."/>
        </authorList>
    </citation>
    <scope>NUCLEOTIDE SEQUENCE [LARGE SCALE GENOMIC DNA]</scope>
</reference>
<sequence length="102" mass="11420">MWKTIIFLGIIATAVFTANFLRSLFNKAENFKKVTQEAQSYISCGCGCCGFDKPLAEIAKVECLYKLKGESIEEKIEQDKKLTPEQCAAVGCSFPIKYVYCD</sequence>
<gene>
    <name evidence="1" type="ORF">A3B40_04770</name>
</gene>
<dbReference type="EMBL" id="MGAI01000034">
    <property type="protein sequence ID" value="OGK44160.1"/>
    <property type="molecule type" value="Genomic_DNA"/>
</dbReference>
<proteinExistence type="predicted"/>
<protein>
    <submittedName>
        <fullName evidence="1">Uncharacterized protein</fullName>
    </submittedName>
</protein>
<dbReference type="AlphaFoldDB" id="A0A1F7ILL0"/>
<accession>A0A1F7ILL0</accession>
<dbReference type="Proteomes" id="UP000178040">
    <property type="component" value="Unassembled WGS sequence"/>
</dbReference>
<evidence type="ECO:0000313" key="1">
    <source>
        <dbReference type="EMBL" id="OGK44160.1"/>
    </source>
</evidence>